<sequence length="578" mass="67784">MVKINGVSLIERMLTILDKKQLSKIIIVVGYKANEFISYINSLNIKTNIEFIENPIFDRTNNIYSLALTKKEAITDDILLLESDLIFDENMIDVLIENKHSNLILVDKFAHWMDGTCLELNKNNTIKKFIDKQTFDFAKANHYFKTVNIYKFDKEFLKNIYFPALEKFMDKNGTNHYYEDVLKDIIKTNKDIYAQPINQNHKWYEIDDEQDLNIAESIFATGEEKLEKFQSRYGGYWRYPKLLDFCYLVNPYFPTQKMNEEIKYLFNELVGQYPSGLEVNSNLCAKIFNVNKEHIVVGNGAAELIKSVIESLEGNVGFIRPTFEEYPNRFKKLTPVPYFPDNDNFTYDAKTIINFFDNKKLKAFVLINPDNPTGNYLPKTEVLQLIKWAKKNNIFFIYDESFSDFADEIDNTLIVDEYLDLYENMVIIKSISKSYGIPGFRLGVLASSNKQLIKQIKKDVSIWNINSFAEYYLQIYEKYKKDYLVALEKIKKSRQTFLAKLKTIKEIRVVPTQANYVTIELLKGTSKQICIDMLENDIFIKDLTPKIPNTKKQWIRVAVRDDIDNKIFTKAIKQYFKK</sequence>
<dbReference type="SUPFAM" id="SSF53448">
    <property type="entry name" value="Nucleotide-diphospho-sugar transferases"/>
    <property type="match status" value="1"/>
</dbReference>
<dbReference type="InterPro" id="IPR029044">
    <property type="entry name" value="Nucleotide-diphossugar_trans"/>
</dbReference>
<evidence type="ECO:0000259" key="5">
    <source>
        <dbReference type="Pfam" id="PF00155"/>
    </source>
</evidence>
<evidence type="ECO:0000313" key="6">
    <source>
        <dbReference type="EMBL" id="UUD36804.1"/>
    </source>
</evidence>
<dbReference type="InterPro" id="IPR015421">
    <property type="entry name" value="PyrdxlP-dep_Trfase_major"/>
</dbReference>
<dbReference type="CDD" id="cd02523">
    <property type="entry name" value="PC_cytidylyltransferase"/>
    <property type="match status" value="1"/>
</dbReference>
<dbReference type="SUPFAM" id="SSF53383">
    <property type="entry name" value="PLP-dependent transferases"/>
    <property type="match status" value="1"/>
</dbReference>
<dbReference type="Gene3D" id="3.90.1150.10">
    <property type="entry name" value="Aspartate Aminotransferase, domain 1"/>
    <property type="match status" value="1"/>
</dbReference>
<reference evidence="6" key="1">
    <citation type="submission" date="2022-07" db="EMBL/GenBank/DDBJ databases">
        <title>Complete genome of Mycoplasma equigenitalium type strain T37.</title>
        <authorList>
            <person name="Spergser J."/>
        </authorList>
    </citation>
    <scope>NUCLEOTIDE SEQUENCE</scope>
    <source>
        <strain evidence="6">T37</strain>
    </source>
</reference>
<evidence type="ECO:0000256" key="3">
    <source>
        <dbReference type="ARBA" id="ARBA00022898"/>
    </source>
</evidence>
<name>A0ABY5J257_9BACT</name>
<dbReference type="InterPro" id="IPR050106">
    <property type="entry name" value="HistidinolP_aminotransfase"/>
</dbReference>
<evidence type="ECO:0000313" key="7">
    <source>
        <dbReference type="Proteomes" id="UP001059576"/>
    </source>
</evidence>
<dbReference type="Pfam" id="PF00155">
    <property type="entry name" value="Aminotran_1_2"/>
    <property type="match status" value="1"/>
</dbReference>
<comment type="cofactor">
    <cofactor evidence="4">
        <name>pyridoxal 5'-phosphate</name>
        <dbReference type="ChEBI" id="CHEBI:597326"/>
    </cofactor>
</comment>
<dbReference type="PROSITE" id="PS00105">
    <property type="entry name" value="AA_TRANSFER_CLASS_1"/>
    <property type="match status" value="1"/>
</dbReference>
<dbReference type="CDD" id="cd00609">
    <property type="entry name" value="AAT_like"/>
    <property type="match status" value="1"/>
</dbReference>
<dbReference type="EMBL" id="CP101808">
    <property type="protein sequence ID" value="UUD36804.1"/>
    <property type="molecule type" value="Genomic_DNA"/>
</dbReference>
<keyword evidence="7" id="KW-1185">Reference proteome</keyword>
<keyword evidence="3" id="KW-0663">Pyridoxal phosphate</keyword>
<gene>
    <name evidence="6" type="ORF">NPA09_02805</name>
</gene>
<comment type="similarity">
    <text evidence="4">Belongs to the class-I pyridoxal-phosphate-dependent aminotransferase family.</text>
</comment>
<keyword evidence="2 4" id="KW-0808">Transferase</keyword>
<dbReference type="RefSeq" id="WP_256541819.1">
    <property type="nucleotide sequence ID" value="NZ_CP101808.1"/>
</dbReference>
<evidence type="ECO:0000256" key="4">
    <source>
        <dbReference type="RuleBase" id="RU000481"/>
    </source>
</evidence>
<dbReference type="EC" id="2.6.1.-" evidence="4"/>
<accession>A0ABY5J257</accession>
<dbReference type="InterPro" id="IPR004838">
    <property type="entry name" value="NHTrfase_class1_PyrdxlP-BS"/>
</dbReference>
<protein>
    <recommendedName>
        <fullName evidence="4">Aminotransferase</fullName>
        <ecNumber evidence="4">2.6.1.-</ecNumber>
    </recommendedName>
</protein>
<evidence type="ECO:0000256" key="2">
    <source>
        <dbReference type="ARBA" id="ARBA00022679"/>
    </source>
</evidence>
<dbReference type="Gene3D" id="3.90.550.10">
    <property type="entry name" value="Spore Coat Polysaccharide Biosynthesis Protein SpsA, Chain A"/>
    <property type="match status" value="1"/>
</dbReference>
<dbReference type="Proteomes" id="UP001059576">
    <property type="component" value="Chromosome"/>
</dbReference>
<dbReference type="GO" id="GO:0008483">
    <property type="term" value="F:transaminase activity"/>
    <property type="evidence" value="ECO:0007669"/>
    <property type="project" value="UniProtKB-KW"/>
</dbReference>
<proteinExistence type="inferred from homology"/>
<dbReference type="InterPro" id="IPR015422">
    <property type="entry name" value="PyrdxlP-dep_Trfase_small"/>
</dbReference>
<dbReference type="PANTHER" id="PTHR43643">
    <property type="entry name" value="HISTIDINOL-PHOSPHATE AMINOTRANSFERASE 2"/>
    <property type="match status" value="1"/>
</dbReference>
<feature type="domain" description="Aminotransferase class I/classII large" evidence="5">
    <location>
        <begin position="278"/>
        <end position="568"/>
    </location>
</feature>
<dbReference type="InterPro" id="IPR015424">
    <property type="entry name" value="PyrdxlP-dep_Trfase"/>
</dbReference>
<keyword evidence="1 4" id="KW-0032">Aminotransferase</keyword>
<dbReference type="PANTHER" id="PTHR43643:SF3">
    <property type="entry name" value="HISTIDINOL-PHOSPHATE AMINOTRANSFERASE"/>
    <property type="match status" value="1"/>
</dbReference>
<dbReference type="InterPro" id="IPR004839">
    <property type="entry name" value="Aminotransferase_I/II_large"/>
</dbReference>
<evidence type="ECO:0000256" key="1">
    <source>
        <dbReference type="ARBA" id="ARBA00022576"/>
    </source>
</evidence>
<dbReference type="Gene3D" id="3.40.640.10">
    <property type="entry name" value="Type I PLP-dependent aspartate aminotransferase-like (Major domain)"/>
    <property type="match status" value="1"/>
</dbReference>
<organism evidence="6 7">
    <name type="scientific">Mycoplasmopsis equigenitalium</name>
    <dbReference type="NCBI Taxonomy" id="114883"/>
    <lineage>
        <taxon>Bacteria</taxon>
        <taxon>Bacillati</taxon>
        <taxon>Mycoplasmatota</taxon>
        <taxon>Mycoplasmoidales</taxon>
        <taxon>Metamycoplasmataceae</taxon>
        <taxon>Mycoplasmopsis</taxon>
    </lineage>
</organism>